<dbReference type="Proteomes" id="UP000244005">
    <property type="component" value="Unassembled WGS sequence"/>
</dbReference>
<dbReference type="Pfam" id="PF00411">
    <property type="entry name" value="Ribosomal_S11"/>
    <property type="match status" value="1"/>
</dbReference>
<dbReference type="InterPro" id="IPR036967">
    <property type="entry name" value="Ribosomal_uS11_sf"/>
</dbReference>
<evidence type="ECO:0000256" key="3">
    <source>
        <dbReference type="ARBA" id="ARBA00023274"/>
    </source>
</evidence>
<proteinExistence type="inferred from homology"/>
<keyword evidence="5" id="KW-1185">Reference proteome</keyword>
<comment type="similarity">
    <text evidence="1">Belongs to the universal ribosomal protein uS11 family.</text>
</comment>
<dbReference type="InterPro" id="IPR001971">
    <property type="entry name" value="Ribosomal_uS11"/>
</dbReference>
<evidence type="ECO:0000256" key="2">
    <source>
        <dbReference type="ARBA" id="ARBA00022980"/>
    </source>
</evidence>
<dbReference type="AlphaFoldDB" id="A0A2R6W7X9"/>
<dbReference type="GO" id="GO:1990904">
    <property type="term" value="C:ribonucleoprotein complex"/>
    <property type="evidence" value="ECO:0007669"/>
    <property type="project" value="UniProtKB-KW"/>
</dbReference>
<dbReference type="PANTHER" id="PTHR11759">
    <property type="entry name" value="40S RIBOSOMAL PROTEIN S14/30S RIBOSOMAL PROTEIN S11"/>
    <property type="match status" value="1"/>
</dbReference>
<dbReference type="OrthoDB" id="535480at2759"/>
<keyword evidence="2" id="KW-0689">Ribosomal protein</keyword>
<evidence type="ECO:0008006" key="6">
    <source>
        <dbReference type="Google" id="ProtNLM"/>
    </source>
</evidence>
<organism evidence="4 5">
    <name type="scientific">Marchantia polymorpha</name>
    <name type="common">Common liverwort</name>
    <name type="synonym">Marchantia aquatica</name>
    <dbReference type="NCBI Taxonomy" id="3197"/>
    <lineage>
        <taxon>Eukaryota</taxon>
        <taxon>Viridiplantae</taxon>
        <taxon>Streptophyta</taxon>
        <taxon>Embryophyta</taxon>
        <taxon>Marchantiophyta</taxon>
        <taxon>Marchantiopsida</taxon>
        <taxon>Marchantiidae</taxon>
        <taxon>Marchantiales</taxon>
        <taxon>Marchantiaceae</taxon>
        <taxon>Marchantia</taxon>
    </lineage>
</organism>
<protein>
    <recommendedName>
        <fullName evidence="6">Ribosomal protein S11</fullName>
    </recommendedName>
</protein>
<dbReference type="SUPFAM" id="SSF53137">
    <property type="entry name" value="Translational machinery components"/>
    <property type="match status" value="1"/>
</dbReference>
<dbReference type="GO" id="GO:0006412">
    <property type="term" value="P:translation"/>
    <property type="evidence" value="ECO:0007669"/>
    <property type="project" value="InterPro"/>
</dbReference>
<evidence type="ECO:0000313" key="4">
    <source>
        <dbReference type="EMBL" id="PTQ29955.1"/>
    </source>
</evidence>
<dbReference type="GO" id="GO:0003735">
    <property type="term" value="F:structural constituent of ribosome"/>
    <property type="evidence" value="ECO:0007669"/>
    <property type="project" value="InterPro"/>
</dbReference>
<sequence length="110" mass="12423">MRGAERRTLRRLHFESFSRFNSFQTTAAHRYTIGVVYRCAYTTPTLPSPTFGSVGFKGSRRSTRYVAQANAEYAARVAIQLGFKFVEVRIKGLGYGKESSFRGLNLGCIR</sequence>
<dbReference type="GO" id="GO:0005840">
    <property type="term" value="C:ribosome"/>
    <property type="evidence" value="ECO:0007669"/>
    <property type="project" value="UniProtKB-KW"/>
</dbReference>
<reference evidence="5" key="1">
    <citation type="journal article" date="2017" name="Cell">
        <title>Insights into land plant evolution garnered from the Marchantia polymorpha genome.</title>
        <authorList>
            <person name="Bowman J.L."/>
            <person name="Kohchi T."/>
            <person name="Yamato K.T."/>
            <person name="Jenkins J."/>
            <person name="Shu S."/>
            <person name="Ishizaki K."/>
            <person name="Yamaoka S."/>
            <person name="Nishihama R."/>
            <person name="Nakamura Y."/>
            <person name="Berger F."/>
            <person name="Adam C."/>
            <person name="Aki S.S."/>
            <person name="Althoff F."/>
            <person name="Araki T."/>
            <person name="Arteaga-Vazquez M.A."/>
            <person name="Balasubrmanian S."/>
            <person name="Barry K."/>
            <person name="Bauer D."/>
            <person name="Boehm C.R."/>
            <person name="Briginshaw L."/>
            <person name="Caballero-Perez J."/>
            <person name="Catarino B."/>
            <person name="Chen F."/>
            <person name="Chiyoda S."/>
            <person name="Chovatia M."/>
            <person name="Davies K.M."/>
            <person name="Delmans M."/>
            <person name="Demura T."/>
            <person name="Dierschke T."/>
            <person name="Dolan L."/>
            <person name="Dorantes-Acosta A.E."/>
            <person name="Eklund D.M."/>
            <person name="Florent S.N."/>
            <person name="Flores-Sandoval E."/>
            <person name="Fujiyama A."/>
            <person name="Fukuzawa H."/>
            <person name="Galik B."/>
            <person name="Grimanelli D."/>
            <person name="Grimwood J."/>
            <person name="Grossniklaus U."/>
            <person name="Hamada T."/>
            <person name="Haseloff J."/>
            <person name="Hetherington A.J."/>
            <person name="Higo A."/>
            <person name="Hirakawa Y."/>
            <person name="Hundley H.N."/>
            <person name="Ikeda Y."/>
            <person name="Inoue K."/>
            <person name="Inoue S.I."/>
            <person name="Ishida S."/>
            <person name="Jia Q."/>
            <person name="Kakita M."/>
            <person name="Kanazawa T."/>
            <person name="Kawai Y."/>
            <person name="Kawashima T."/>
            <person name="Kennedy M."/>
            <person name="Kinose K."/>
            <person name="Kinoshita T."/>
            <person name="Kohara Y."/>
            <person name="Koide E."/>
            <person name="Komatsu K."/>
            <person name="Kopischke S."/>
            <person name="Kubo M."/>
            <person name="Kyozuka J."/>
            <person name="Lagercrantz U."/>
            <person name="Lin S.S."/>
            <person name="Lindquist E."/>
            <person name="Lipzen A.M."/>
            <person name="Lu C.W."/>
            <person name="De Luna E."/>
            <person name="Martienssen R.A."/>
            <person name="Minamino N."/>
            <person name="Mizutani M."/>
            <person name="Mizutani M."/>
            <person name="Mochizuki N."/>
            <person name="Monte I."/>
            <person name="Mosher R."/>
            <person name="Nagasaki H."/>
            <person name="Nakagami H."/>
            <person name="Naramoto S."/>
            <person name="Nishitani K."/>
            <person name="Ohtani M."/>
            <person name="Okamoto T."/>
            <person name="Okumura M."/>
            <person name="Phillips J."/>
            <person name="Pollak B."/>
            <person name="Reinders A."/>
            <person name="Rovekamp M."/>
            <person name="Sano R."/>
            <person name="Sawa S."/>
            <person name="Schmid M.W."/>
            <person name="Shirakawa M."/>
            <person name="Solano R."/>
            <person name="Spunde A."/>
            <person name="Suetsugu N."/>
            <person name="Sugano S."/>
            <person name="Sugiyama A."/>
            <person name="Sun R."/>
            <person name="Suzuki Y."/>
            <person name="Takenaka M."/>
            <person name="Takezawa D."/>
            <person name="Tomogane H."/>
            <person name="Tsuzuki M."/>
            <person name="Ueda T."/>
            <person name="Umeda M."/>
            <person name="Ward J.M."/>
            <person name="Watanabe Y."/>
            <person name="Yazaki K."/>
            <person name="Yokoyama R."/>
            <person name="Yoshitake Y."/>
            <person name="Yotsui I."/>
            <person name="Zachgo S."/>
            <person name="Schmutz J."/>
        </authorList>
    </citation>
    <scope>NUCLEOTIDE SEQUENCE [LARGE SCALE GENOMIC DNA]</scope>
    <source>
        <strain evidence="5">Tak-1</strain>
    </source>
</reference>
<evidence type="ECO:0000313" key="5">
    <source>
        <dbReference type="Proteomes" id="UP000244005"/>
    </source>
</evidence>
<dbReference type="EMBL" id="KZ772804">
    <property type="protein sequence ID" value="PTQ29955.1"/>
    <property type="molecule type" value="Genomic_DNA"/>
</dbReference>
<dbReference type="Gramene" id="Mp4g09870.1">
    <property type="protein sequence ID" value="Mp4g09870.1.cds"/>
    <property type="gene ID" value="Mp4g09870"/>
</dbReference>
<accession>A0A2R6W7X9</accession>
<keyword evidence="3" id="KW-0687">Ribonucleoprotein</keyword>
<evidence type="ECO:0000256" key="1">
    <source>
        <dbReference type="ARBA" id="ARBA00006194"/>
    </source>
</evidence>
<dbReference type="Gene3D" id="3.30.420.80">
    <property type="entry name" value="Ribosomal protein S11"/>
    <property type="match status" value="1"/>
</dbReference>
<name>A0A2R6W7X9_MARPO</name>
<gene>
    <name evidence="4" type="ORF">MARPO_0132s0030</name>
</gene>